<dbReference type="PROSITE" id="PS50043">
    <property type="entry name" value="HTH_LUXR_2"/>
    <property type="match status" value="1"/>
</dbReference>
<dbReference type="GO" id="GO:0005737">
    <property type="term" value="C:cytoplasm"/>
    <property type="evidence" value="ECO:0007669"/>
    <property type="project" value="TreeGrafter"/>
</dbReference>
<protein>
    <submittedName>
        <fullName evidence="4">Helix-turn-helix transcriptional regulator</fullName>
    </submittedName>
</protein>
<dbReference type="CDD" id="cd06170">
    <property type="entry name" value="LuxR_C_like"/>
    <property type="match status" value="1"/>
</dbReference>
<dbReference type="SUPFAM" id="SSF48452">
    <property type="entry name" value="TPR-like"/>
    <property type="match status" value="1"/>
</dbReference>
<evidence type="ECO:0000313" key="4">
    <source>
        <dbReference type="EMBL" id="TKK80233.1"/>
    </source>
</evidence>
<gene>
    <name evidence="4" type="ORF">FDA38_18075</name>
</gene>
<dbReference type="GO" id="GO:0005524">
    <property type="term" value="F:ATP binding"/>
    <property type="evidence" value="ECO:0007669"/>
    <property type="project" value="UniProtKB-KW"/>
</dbReference>
<reference evidence="4 5" key="1">
    <citation type="submission" date="2019-04" db="EMBL/GenBank/DDBJ databases">
        <title>Kribbella sp. NEAU-THZ 27 nov., a novel actinomycete isolated from soil.</title>
        <authorList>
            <person name="Duan L."/>
        </authorList>
    </citation>
    <scope>NUCLEOTIDE SEQUENCE [LARGE SCALE GENOMIC DNA]</scope>
    <source>
        <strain evidence="5">NEAU-THZ27</strain>
    </source>
</reference>
<evidence type="ECO:0000313" key="5">
    <source>
        <dbReference type="Proteomes" id="UP000305836"/>
    </source>
</evidence>
<dbReference type="PANTHER" id="PTHR16305">
    <property type="entry name" value="TESTICULAR SOLUBLE ADENYLYL CYCLASE"/>
    <property type="match status" value="1"/>
</dbReference>
<dbReference type="GO" id="GO:0003677">
    <property type="term" value="F:DNA binding"/>
    <property type="evidence" value="ECO:0007669"/>
    <property type="project" value="InterPro"/>
</dbReference>
<dbReference type="InterPro" id="IPR011990">
    <property type="entry name" value="TPR-like_helical_dom_sf"/>
</dbReference>
<dbReference type="InterPro" id="IPR016032">
    <property type="entry name" value="Sig_transdc_resp-reg_C-effctor"/>
</dbReference>
<dbReference type="SUPFAM" id="SSF52540">
    <property type="entry name" value="P-loop containing nucleoside triphosphate hydrolases"/>
    <property type="match status" value="1"/>
</dbReference>
<dbReference type="SMART" id="SM00421">
    <property type="entry name" value="HTH_LUXR"/>
    <property type="match status" value="1"/>
</dbReference>
<evidence type="ECO:0000256" key="1">
    <source>
        <dbReference type="ARBA" id="ARBA00022741"/>
    </source>
</evidence>
<dbReference type="SUPFAM" id="SSF46894">
    <property type="entry name" value="C-terminal effector domain of the bipartite response regulators"/>
    <property type="match status" value="1"/>
</dbReference>
<dbReference type="Gene3D" id="1.25.40.10">
    <property type="entry name" value="Tetratricopeptide repeat domain"/>
    <property type="match status" value="1"/>
</dbReference>
<evidence type="ECO:0000259" key="3">
    <source>
        <dbReference type="PROSITE" id="PS50043"/>
    </source>
</evidence>
<dbReference type="InterPro" id="IPR027417">
    <property type="entry name" value="P-loop_NTPase"/>
</dbReference>
<dbReference type="InterPro" id="IPR036388">
    <property type="entry name" value="WH-like_DNA-bd_sf"/>
</dbReference>
<dbReference type="InterPro" id="IPR000792">
    <property type="entry name" value="Tscrpt_reg_LuxR_C"/>
</dbReference>
<dbReference type="Gene3D" id="1.10.10.10">
    <property type="entry name" value="Winged helix-like DNA-binding domain superfamily/Winged helix DNA-binding domain"/>
    <property type="match status" value="1"/>
</dbReference>
<dbReference type="GO" id="GO:0006355">
    <property type="term" value="P:regulation of DNA-templated transcription"/>
    <property type="evidence" value="ECO:0007669"/>
    <property type="project" value="InterPro"/>
</dbReference>
<dbReference type="OrthoDB" id="3202170at2"/>
<comment type="caution">
    <text evidence="4">The sequence shown here is derived from an EMBL/GenBank/DDBJ whole genome shotgun (WGS) entry which is preliminary data.</text>
</comment>
<feature type="domain" description="HTH luxR-type" evidence="3">
    <location>
        <begin position="857"/>
        <end position="922"/>
    </location>
</feature>
<dbReference type="EMBL" id="SZPZ01000002">
    <property type="protein sequence ID" value="TKK80233.1"/>
    <property type="molecule type" value="Genomic_DNA"/>
</dbReference>
<dbReference type="Gene3D" id="3.40.50.300">
    <property type="entry name" value="P-loop containing nucleotide triphosphate hydrolases"/>
    <property type="match status" value="1"/>
</dbReference>
<sequence length="922" mass="98163">MEHGGGAEAGRTHSTALLGRRSERAVLDQLLGDVRNGGSQVLVVRGEAGVGKTALLNYATESAHDLQLLRAVGVESEMELVFAALHQLCMPLLDRMKRIPEPQRRALATVFGLAPGPAPDRFMVGLAVLSLISDLAAEQPVLVVVDDAQWLDTATAQTLGFVARRIGNEAVGLLFGAREVGVELNGLAELEVDGLPDDEARALLGSAVEFLLDAPIRDRIVAETGGNPLALLQLPRGLTATQLAAGFGLLGGQGLPGRIEQSFLREADALPPPTRQLLLVAAAEPVGDPVLVRRAADQLGIDAAFAEIDGLLSLGERVTFRHPLVRSALYGSASATERRAVHLALAGATDSAIDPDRRAWHLAAAATGPDEAVAVELERSADRAQARGGFAAAAAFLQRAVALTREPVRRTERALAGAQASVQAGAFRTAWELLATAEAGQLDDLGRARIDLLRAEAAFAQQRGRDAPGLLLRAAQTLEPLDPRLARDTYLDAWSAALFAGQLAAGTGLREVSQAAIAAPRPDTAVRSSDVMLDGFALLFAEGRERGVPLLKQAATAFGDGEVSAEEILRWGWLATAAAATAWDFEACLAASIRQVETARRAGALAVLAVGVNVLGQVFAMAGDFAEATSLRAEADAVREATGTHIGPYGALVLSALQGRPDDAFPLIDDTIAKTTAEGQGTAAQYARWAKSVVLNGLGHHDEALPWATLAAEDTPELFVSSWALSEQIEAAAHSGHLDVAAEALTRLQEKTRGTDEPWGLGLEARARGLVHKGAAAEKAFLEAIEQLNGTRLRPDLARSHLLYGEWLRRQTRRGDARTELRTAYEMFSEIGMTAFADRARRELQATGETVRRRATATTAGDELTPQERQIALLVRDGLSNPEVGTRLFLSPRTVEWHLRKIFDKLSISSRRQLRDALPEVG</sequence>
<proteinExistence type="predicted"/>
<dbReference type="Proteomes" id="UP000305836">
    <property type="component" value="Unassembled WGS sequence"/>
</dbReference>
<evidence type="ECO:0000256" key="2">
    <source>
        <dbReference type="ARBA" id="ARBA00022840"/>
    </source>
</evidence>
<dbReference type="Pfam" id="PF13191">
    <property type="entry name" value="AAA_16"/>
    <property type="match status" value="1"/>
</dbReference>
<dbReference type="Pfam" id="PF00196">
    <property type="entry name" value="GerE"/>
    <property type="match status" value="1"/>
</dbReference>
<organism evidence="4 5">
    <name type="scientific">Kribbella jiaozuonensis</name>
    <dbReference type="NCBI Taxonomy" id="2575441"/>
    <lineage>
        <taxon>Bacteria</taxon>
        <taxon>Bacillati</taxon>
        <taxon>Actinomycetota</taxon>
        <taxon>Actinomycetes</taxon>
        <taxon>Propionibacteriales</taxon>
        <taxon>Kribbellaceae</taxon>
        <taxon>Kribbella</taxon>
    </lineage>
</organism>
<name>A0A4V5UXD6_9ACTN</name>
<keyword evidence="2" id="KW-0067">ATP-binding</keyword>
<dbReference type="InterPro" id="IPR041664">
    <property type="entry name" value="AAA_16"/>
</dbReference>
<dbReference type="RefSeq" id="WP_137255173.1">
    <property type="nucleotide sequence ID" value="NZ_JBHSPQ010000001.1"/>
</dbReference>
<keyword evidence="5" id="KW-1185">Reference proteome</keyword>
<accession>A0A4V5UXD6</accession>
<dbReference type="PANTHER" id="PTHR16305:SF35">
    <property type="entry name" value="TRANSCRIPTIONAL ACTIVATOR DOMAIN"/>
    <property type="match status" value="1"/>
</dbReference>
<keyword evidence="1" id="KW-0547">Nucleotide-binding</keyword>
<dbReference type="PRINTS" id="PR00038">
    <property type="entry name" value="HTHLUXR"/>
</dbReference>
<dbReference type="AlphaFoldDB" id="A0A4V5UXD6"/>
<dbReference type="GO" id="GO:0004016">
    <property type="term" value="F:adenylate cyclase activity"/>
    <property type="evidence" value="ECO:0007669"/>
    <property type="project" value="TreeGrafter"/>
</dbReference>